<accession>Q01Z37</accession>
<dbReference type="OrthoDB" id="129121at2"/>
<dbReference type="AlphaFoldDB" id="Q01Z37"/>
<evidence type="ECO:0000313" key="1">
    <source>
        <dbReference type="EMBL" id="ABJ85078.1"/>
    </source>
</evidence>
<reference evidence="1" key="1">
    <citation type="submission" date="2006-10" db="EMBL/GenBank/DDBJ databases">
        <title>Complete sequence of Solibacter usitatus Ellin6076.</title>
        <authorList>
            <consortium name="US DOE Joint Genome Institute"/>
            <person name="Copeland A."/>
            <person name="Lucas S."/>
            <person name="Lapidus A."/>
            <person name="Barry K."/>
            <person name="Detter J.C."/>
            <person name="Glavina del Rio T."/>
            <person name="Hammon N."/>
            <person name="Israni S."/>
            <person name="Dalin E."/>
            <person name="Tice H."/>
            <person name="Pitluck S."/>
            <person name="Thompson L.S."/>
            <person name="Brettin T."/>
            <person name="Bruce D."/>
            <person name="Han C."/>
            <person name="Tapia R."/>
            <person name="Gilna P."/>
            <person name="Schmutz J."/>
            <person name="Larimer F."/>
            <person name="Land M."/>
            <person name="Hauser L."/>
            <person name="Kyrpides N."/>
            <person name="Mikhailova N."/>
            <person name="Janssen P.H."/>
            <person name="Kuske C.R."/>
            <person name="Richardson P."/>
        </authorList>
    </citation>
    <scope>NUCLEOTIDE SEQUENCE</scope>
    <source>
        <strain evidence="1">Ellin6076</strain>
    </source>
</reference>
<dbReference type="eggNOG" id="ENOG50349CP">
    <property type="taxonomic scope" value="Bacteria"/>
</dbReference>
<dbReference type="InParanoid" id="Q01Z37"/>
<dbReference type="EMBL" id="CP000473">
    <property type="protein sequence ID" value="ABJ85078.1"/>
    <property type="molecule type" value="Genomic_DNA"/>
</dbReference>
<protein>
    <submittedName>
        <fullName evidence="1">Uncharacterized protein</fullName>
    </submittedName>
</protein>
<dbReference type="STRING" id="234267.Acid_4114"/>
<organism evidence="1">
    <name type="scientific">Solibacter usitatus (strain Ellin6076)</name>
    <dbReference type="NCBI Taxonomy" id="234267"/>
    <lineage>
        <taxon>Bacteria</taxon>
        <taxon>Pseudomonadati</taxon>
        <taxon>Acidobacteriota</taxon>
        <taxon>Terriglobia</taxon>
        <taxon>Bryobacterales</taxon>
        <taxon>Solibacteraceae</taxon>
        <taxon>Candidatus Solibacter</taxon>
    </lineage>
</organism>
<dbReference type="KEGG" id="sus:Acid_4114"/>
<gene>
    <name evidence="1" type="ordered locus">Acid_4114</name>
</gene>
<proteinExistence type="predicted"/>
<sequence length="166" mass="17914">MTTKIGSAVTGKVLQRITGPAGVNAGLGGLTQAEREFAGLVDAAQVRAQNVAADLAEKATGVKYPAVNVYCEKIVNDLREKFRRFSGSAQMAIELRQSQDRLDGIQDRLELYVDATMQMLNGSRGDWGDGMFYGGQYQVAYGPVKQGGKNFTQVAKVTFEIGVSKD</sequence>
<dbReference type="HOGENOM" id="CLU_1601609_0_0_0"/>
<name>Q01Z37_SOLUE</name>